<feature type="domain" description="Cyclin C-terminal" evidence="7">
    <location>
        <begin position="16"/>
        <end position="133"/>
    </location>
</feature>
<dbReference type="InterPro" id="IPR013763">
    <property type="entry name" value="Cyclin-like_dom"/>
</dbReference>
<feature type="domain" description="Cyclin-like" evidence="6">
    <location>
        <begin position="20"/>
        <end position="102"/>
    </location>
</feature>
<keyword evidence="4" id="KW-0131">Cell cycle</keyword>
<feature type="transmembrane region" description="Helical" evidence="5">
    <location>
        <begin position="50"/>
        <end position="68"/>
    </location>
</feature>
<sequence length="146" mass="16521">MEKTILGRLEWTLTVATPYVFLVYFIKASILDQEMENMVYFLAKLGMMHYATIMYCPSMVTASAVYAARCALNKSPVWSNTLELHTGFSEPQLMDCTKLLVSFHSMAVESKLKVVYRKYLNLERQAVALLPPAKTLLDAIAVRTTV</sequence>
<evidence type="ECO:0000256" key="5">
    <source>
        <dbReference type="SAM" id="Phobius"/>
    </source>
</evidence>
<organism evidence="8 9">
    <name type="scientific">Liquidambar formosana</name>
    <name type="common">Formosan gum</name>
    <dbReference type="NCBI Taxonomy" id="63359"/>
    <lineage>
        <taxon>Eukaryota</taxon>
        <taxon>Viridiplantae</taxon>
        <taxon>Streptophyta</taxon>
        <taxon>Embryophyta</taxon>
        <taxon>Tracheophyta</taxon>
        <taxon>Spermatophyta</taxon>
        <taxon>Magnoliopsida</taxon>
        <taxon>eudicotyledons</taxon>
        <taxon>Gunneridae</taxon>
        <taxon>Pentapetalae</taxon>
        <taxon>Saxifragales</taxon>
        <taxon>Altingiaceae</taxon>
        <taxon>Liquidambar</taxon>
    </lineage>
</organism>
<dbReference type="EMBL" id="JBBPBK010000015">
    <property type="protein sequence ID" value="KAK9268735.1"/>
    <property type="molecule type" value="Genomic_DNA"/>
</dbReference>
<keyword evidence="5" id="KW-0812">Transmembrane</keyword>
<evidence type="ECO:0000256" key="3">
    <source>
        <dbReference type="ARBA" id="ARBA00023127"/>
    </source>
</evidence>
<dbReference type="SUPFAM" id="SSF47954">
    <property type="entry name" value="Cyclin-like"/>
    <property type="match status" value="1"/>
</dbReference>
<evidence type="ECO:0000256" key="1">
    <source>
        <dbReference type="ARBA" id="ARBA00006955"/>
    </source>
</evidence>
<dbReference type="Pfam" id="PF02984">
    <property type="entry name" value="Cyclin_C"/>
    <property type="match status" value="1"/>
</dbReference>
<keyword evidence="5" id="KW-0472">Membrane</keyword>
<evidence type="ECO:0000259" key="6">
    <source>
        <dbReference type="SMART" id="SM00385"/>
    </source>
</evidence>
<comment type="similarity">
    <text evidence="1">Belongs to the cyclin family. Cyclin AB subfamily.</text>
</comment>
<dbReference type="Proteomes" id="UP001415857">
    <property type="component" value="Unassembled WGS sequence"/>
</dbReference>
<dbReference type="Gene3D" id="1.10.472.10">
    <property type="entry name" value="Cyclin-like"/>
    <property type="match status" value="1"/>
</dbReference>
<feature type="transmembrane region" description="Helical" evidence="5">
    <location>
        <begin position="12"/>
        <end position="30"/>
    </location>
</feature>
<proteinExistence type="inferred from homology"/>
<dbReference type="AlphaFoldDB" id="A0AAP0N936"/>
<evidence type="ECO:0000256" key="2">
    <source>
        <dbReference type="ARBA" id="ARBA00022618"/>
    </source>
</evidence>
<name>A0AAP0N936_LIQFO</name>
<dbReference type="SMART" id="SM01332">
    <property type="entry name" value="Cyclin_C"/>
    <property type="match status" value="1"/>
</dbReference>
<evidence type="ECO:0000259" key="7">
    <source>
        <dbReference type="SMART" id="SM01332"/>
    </source>
</evidence>
<evidence type="ECO:0000313" key="9">
    <source>
        <dbReference type="Proteomes" id="UP001415857"/>
    </source>
</evidence>
<accession>A0AAP0N936</accession>
<dbReference type="InterPro" id="IPR036915">
    <property type="entry name" value="Cyclin-like_sf"/>
</dbReference>
<keyword evidence="9" id="KW-1185">Reference proteome</keyword>
<keyword evidence="5" id="KW-1133">Transmembrane helix</keyword>
<gene>
    <name evidence="8" type="ORF">L1049_000496</name>
</gene>
<evidence type="ECO:0008006" key="10">
    <source>
        <dbReference type="Google" id="ProtNLM"/>
    </source>
</evidence>
<evidence type="ECO:0000256" key="4">
    <source>
        <dbReference type="ARBA" id="ARBA00023306"/>
    </source>
</evidence>
<reference evidence="8 9" key="1">
    <citation type="journal article" date="2024" name="Plant J.">
        <title>Genome sequences and population genomics reveal climatic adaptation and genomic divergence between two closely related sweetgum species.</title>
        <authorList>
            <person name="Xu W.Q."/>
            <person name="Ren C.Q."/>
            <person name="Zhang X.Y."/>
            <person name="Comes H.P."/>
            <person name="Liu X.H."/>
            <person name="Li Y.G."/>
            <person name="Kettle C.J."/>
            <person name="Jalonen R."/>
            <person name="Gaisberger H."/>
            <person name="Ma Y.Z."/>
            <person name="Qiu Y.X."/>
        </authorList>
    </citation>
    <scope>NUCLEOTIDE SEQUENCE [LARGE SCALE GENOMIC DNA]</scope>
    <source>
        <strain evidence="8">Hangzhou</strain>
    </source>
</reference>
<dbReference type="GO" id="GO:0010332">
    <property type="term" value="P:response to gamma radiation"/>
    <property type="evidence" value="ECO:0007669"/>
    <property type="project" value="UniProtKB-ARBA"/>
</dbReference>
<dbReference type="GO" id="GO:0051301">
    <property type="term" value="P:cell division"/>
    <property type="evidence" value="ECO:0007669"/>
    <property type="project" value="UniProtKB-KW"/>
</dbReference>
<protein>
    <recommendedName>
        <fullName evidence="10">B-like cyclin</fullName>
    </recommendedName>
</protein>
<dbReference type="InterPro" id="IPR004367">
    <property type="entry name" value="Cyclin_C-dom"/>
</dbReference>
<keyword evidence="3" id="KW-0195">Cyclin</keyword>
<dbReference type="PANTHER" id="PTHR10177">
    <property type="entry name" value="CYCLINS"/>
    <property type="match status" value="1"/>
</dbReference>
<comment type="caution">
    <text evidence="8">The sequence shown here is derived from an EMBL/GenBank/DDBJ whole genome shotgun (WGS) entry which is preliminary data.</text>
</comment>
<dbReference type="FunFam" id="1.10.472.10:FF:000032">
    <property type="entry name" value="G2/mitotic-specific cyclin-1"/>
    <property type="match status" value="1"/>
</dbReference>
<keyword evidence="2" id="KW-0132">Cell division</keyword>
<evidence type="ECO:0000313" key="8">
    <source>
        <dbReference type="EMBL" id="KAK9268735.1"/>
    </source>
</evidence>
<dbReference type="InterPro" id="IPR039361">
    <property type="entry name" value="Cyclin"/>
</dbReference>
<dbReference type="SMART" id="SM00385">
    <property type="entry name" value="CYCLIN"/>
    <property type="match status" value="1"/>
</dbReference>